<feature type="domain" description="S1 motif" evidence="4">
    <location>
        <begin position="116"/>
        <end position="183"/>
    </location>
</feature>
<dbReference type="PRINTS" id="PR00681">
    <property type="entry name" value="RIBOSOMALS1"/>
</dbReference>
<dbReference type="GO" id="GO:0005840">
    <property type="term" value="C:ribosome"/>
    <property type="evidence" value="ECO:0007669"/>
    <property type="project" value="UniProtKB-KW"/>
</dbReference>
<dbReference type="PANTHER" id="PTHR10724:SF7">
    <property type="entry name" value="SMALL RIBOSOMAL SUBUNIT PROTEIN BS1C"/>
    <property type="match status" value="1"/>
</dbReference>
<dbReference type="Proteomes" id="UP001319827">
    <property type="component" value="Chromosome"/>
</dbReference>
<dbReference type="SUPFAM" id="SSF50249">
    <property type="entry name" value="Nucleic acid-binding proteins"/>
    <property type="match status" value="4"/>
</dbReference>
<keyword evidence="3" id="KW-0687">Ribonucleoprotein</keyword>
<evidence type="ECO:0000313" key="5">
    <source>
        <dbReference type="EMBL" id="BCR03299.1"/>
    </source>
</evidence>
<evidence type="ECO:0000313" key="6">
    <source>
        <dbReference type="Proteomes" id="UP001319827"/>
    </source>
</evidence>
<dbReference type="Pfam" id="PF00575">
    <property type="entry name" value="S1"/>
    <property type="match status" value="2"/>
</dbReference>
<keyword evidence="2 5" id="KW-0689">Ribosomal protein</keyword>
<feature type="domain" description="S1 motif" evidence="4">
    <location>
        <begin position="204"/>
        <end position="272"/>
    </location>
</feature>
<dbReference type="SMART" id="SM00316">
    <property type="entry name" value="S1"/>
    <property type="match status" value="4"/>
</dbReference>
<accession>A0ABM9SDE4</accession>
<reference evidence="5 6" key="1">
    <citation type="journal article" date="2016" name="C (Basel)">
        <title>Selective Growth of and Electricity Production by Marine Exoelectrogenic Bacteria in Self-Aggregated Hydrogel of Microbially Reduced Graphene Oxide.</title>
        <authorList>
            <person name="Yoshida N."/>
            <person name="Goto Y."/>
            <person name="Miyata Y."/>
        </authorList>
    </citation>
    <scope>NUCLEOTIDE SEQUENCE [LARGE SCALE GENOMIC DNA]</scope>
    <source>
        <strain evidence="5 6">NIT-T3</strain>
    </source>
</reference>
<organism evidence="5 6">
    <name type="scientific">Desulfuromonas versatilis</name>
    <dbReference type="NCBI Taxonomy" id="2802975"/>
    <lineage>
        <taxon>Bacteria</taxon>
        <taxon>Pseudomonadati</taxon>
        <taxon>Thermodesulfobacteriota</taxon>
        <taxon>Desulfuromonadia</taxon>
        <taxon>Desulfuromonadales</taxon>
        <taxon>Desulfuromonadaceae</taxon>
        <taxon>Desulfuromonas</taxon>
    </lineage>
</organism>
<sequence length="403" mass="44123">MVDDHDELDDSPESEDFAALLEQSLVKTSRLEPGQKIEARVLKISTDWVFLDVGQKGEGVLDKKELLDPEGNLGVAEGDTLAVYFLSRAGGELRFTTRIGGAGAGDARLEEAFRSGIPVDGSVVKEIKGGYEIRLSGGTRGFCPYSQMGLGRSQGPEEYLDKHLPFRITRYEERGRNIVVSHRAILEEERLRLREQLKGTLAEGALVQGRVTSLQKFGAFVDIGGIEGLVPISEIAWGRVEDIGEVLSVGQQVEVAVKSLDWENNRFSFSLKETLADPWSLVAQKYPEGSVHSGKVARLAPFGAFVTLEEGIDGLVHISKLGAGKRINHPREVVREGEDLEVRIEGVDPENRRISLALAGSAQAEQEAEPEEDFRRYVKQDAAAGMGTLGDLLRTKMQGGKKK</sequence>
<comment type="similarity">
    <text evidence="1">Belongs to the bacterial ribosomal protein bS1 family.</text>
</comment>
<dbReference type="EMBL" id="AP024355">
    <property type="protein sequence ID" value="BCR03299.1"/>
    <property type="molecule type" value="Genomic_DNA"/>
</dbReference>
<dbReference type="InterPro" id="IPR050437">
    <property type="entry name" value="Ribos_protein_bS1-like"/>
</dbReference>
<dbReference type="PROSITE" id="PS50126">
    <property type="entry name" value="S1"/>
    <property type="match status" value="3"/>
</dbReference>
<protein>
    <submittedName>
        <fullName evidence="5">30S ribosomal protein S1</fullName>
    </submittedName>
</protein>
<dbReference type="CDD" id="cd04465">
    <property type="entry name" value="S1_RPS1_repeat_ec2_hs2"/>
    <property type="match status" value="1"/>
</dbReference>
<reference evidence="5 6" key="2">
    <citation type="journal article" date="2021" name="Int. J. Syst. Evol. Microbiol.">
        <title>Isolation and Polyphasic Characterization of Desulfuromonas versatilis sp. Nov., an Electrogenic Bacteria Capable of Versatile Metabolism Isolated from a Graphene Oxide-Reducing Enrichment Culture.</title>
        <authorList>
            <person name="Xie L."/>
            <person name="Yoshida N."/>
            <person name="Ishii S."/>
            <person name="Meng L."/>
        </authorList>
    </citation>
    <scope>NUCLEOTIDE SEQUENCE [LARGE SCALE GENOMIC DNA]</scope>
    <source>
        <strain evidence="5 6">NIT-T3</strain>
    </source>
</reference>
<dbReference type="InterPro" id="IPR012340">
    <property type="entry name" value="NA-bd_OB-fold"/>
</dbReference>
<dbReference type="InterPro" id="IPR003029">
    <property type="entry name" value="S1_domain"/>
</dbReference>
<evidence type="ECO:0000256" key="2">
    <source>
        <dbReference type="ARBA" id="ARBA00022980"/>
    </source>
</evidence>
<dbReference type="CDD" id="cd05688">
    <property type="entry name" value="S1_RPS1_repeat_ec3"/>
    <property type="match status" value="1"/>
</dbReference>
<evidence type="ECO:0000256" key="3">
    <source>
        <dbReference type="ARBA" id="ARBA00023274"/>
    </source>
</evidence>
<keyword evidence="6" id="KW-1185">Reference proteome</keyword>
<dbReference type="Gene3D" id="2.40.50.140">
    <property type="entry name" value="Nucleic acid-binding proteins"/>
    <property type="match status" value="3"/>
</dbReference>
<evidence type="ECO:0000256" key="1">
    <source>
        <dbReference type="ARBA" id="ARBA00006767"/>
    </source>
</evidence>
<dbReference type="PANTHER" id="PTHR10724">
    <property type="entry name" value="30S RIBOSOMAL PROTEIN S1"/>
    <property type="match status" value="1"/>
</dbReference>
<name>A0ABM9SDE4_9BACT</name>
<dbReference type="NCBIfam" id="NF005208">
    <property type="entry name" value="PRK06676.1"/>
    <property type="match status" value="1"/>
</dbReference>
<proteinExistence type="inferred from homology"/>
<dbReference type="RefSeq" id="WP_221250780.1">
    <property type="nucleotide sequence ID" value="NZ_AP024355.1"/>
</dbReference>
<dbReference type="InterPro" id="IPR035104">
    <property type="entry name" value="Ribosomal_protein_S1-like"/>
</dbReference>
<feature type="domain" description="S1 motif" evidence="4">
    <location>
        <begin position="289"/>
        <end position="359"/>
    </location>
</feature>
<gene>
    <name evidence="5" type="ORF">DESUT3_03680</name>
</gene>
<evidence type="ECO:0000259" key="4">
    <source>
        <dbReference type="PROSITE" id="PS50126"/>
    </source>
</evidence>